<accession>A0ABR2WEM7</accession>
<reference evidence="1 2" key="1">
    <citation type="submission" date="2023-04" db="EMBL/GenBank/DDBJ databases">
        <title>Genome of Basidiobolus ranarum AG-B5.</title>
        <authorList>
            <person name="Stajich J.E."/>
            <person name="Carter-House D."/>
            <person name="Gryganskyi A."/>
        </authorList>
    </citation>
    <scope>NUCLEOTIDE SEQUENCE [LARGE SCALE GENOMIC DNA]</scope>
    <source>
        <strain evidence="1 2">AG-B5</strain>
    </source>
</reference>
<organism evidence="1 2">
    <name type="scientific">Basidiobolus ranarum</name>
    <dbReference type="NCBI Taxonomy" id="34480"/>
    <lineage>
        <taxon>Eukaryota</taxon>
        <taxon>Fungi</taxon>
        <taxon>Fungi incertae sedis</taxon>
        <taxon>Zoopagomycota</taxon>
        <taxon>Entomophthoromycotina</taxon>
        <taxon>Basidiobolomycetes</taxon>
        <taxon>Basidiobolales</taxon>
        <taxon>Basidiobolaceae</taxon>
        <taxon>Basidiobolus</taxon>
    </lineage>
</organism>
<sequence length="81" mass="9188">MPNVQSTLRLVSKRAELTAARMSPLVQLIIQKYIRNKTSIKRSIMGLILLAMTYRIKNVLYGSNEKAKDKKSDKPGRVESP</sequence>
<dbReference type="EMBL" id="JASJQH010002725">
    <property type="protein sequence ID" value="KAK9759972.1"/>
    <property type="molecule type" value="Genomic_DNA"/>
</dbReference>
<gene>
    <name evidence="1" type="ORF">K7432_016461</name>
</gene>
<comment type="caution">
    <text evidence="1">The sequence shown here is derived from an EMBL/GenBank/DDBJ whole genome shotgun (WGS) entry which is preliminary data.</text>
</comment>
<keyword evidence="2" id="KW-1185">Reference proteome</keyword>
<protein>
    <submittedName>
        <fullName evidence="1">Uncharacterized protein</fullName>
    </submittedName>
</protein>
<evidence type="ECO:0000313" key="1">
    <source>
        <dbReference type="EMBL" id="KAK9759972.1"/>
    </source>
</evidence>
<dbReference type="Proteomes" id="UP001479436">
    <property type="component" value="Unassembled WGS sequence"/>
</dbReference>
<proteinExistence type="predicted"/>
<evidence type="ECO:0000313" key="2">
    <source>
        <dbReference type="Proteomes" id="UP001479436"/>
    </source>
</evidence>
<name>A0ABR2WEM7_9FUNG</name>